<evidence type="ECO:0000256" key="1">
    <source>
        <dbReference type="SAM" id="MobiDB-lite"/>
    </source>
</evidence>
<dbReference type="KEGG" id="vg:26586455"/>
<dbReference type="OrthoDB" id="8215at10239"/>
<dbReference type="InterPro" id="IPR036086">
    <property type="entry name" value="ParB/Sulfiredoxin_sf"/>
</dbReference>
<feature type="compositionally biased region" description="Acidic residues" evidence="1">
    <location>
        <begin position="250"/>
        <end position="273"/>
    </location>
</feature>
<gene>
    <name evidence="2" type="primary">1</name>
    <name evidence="2" type="ORF">SEA_BAEE_1</name>
</gene>
<dbReference type="GeneID" id="26586455"/>
<reference evidence="2 3" key="1">
    <citation type="journal article" date="2015" name="Genome Announc.">
        <title>Genome Sequences of Mycobacteriophages AlanGrant, Baee, Corofin, OrangeOswald, and Vincenzo, New Members of Cluster B.</title>
        <authorList>
            <person name="Pope W.H."/>
            <person name="Carbonara M.E."/>
            <person name="Cioffi H.M."/>
            <person name="Cruz T."/>
            <person name="Dang B.Q."/>
            <person name="Doyle A.N."/>
            <person name="Fan O.H."/>
            <person name="Gallagher M."/>
            <person name="Gentile G.M."/>
            <person name="German B.A."/>
            <person name="Farrell M.E."/>
            <person name="Gerwig M."/>
            <person name="Hunter K.L."/>
            <person name="Lefever V.E."/>
            <person name="Marfisi N.A."/>
            <person name="McDonnell J.E."/>
            <person name="Monga J.K."/>
            <person name="Quiroz K.G."/>
            <person name="Pong A.C."/>
            <person name="Rimple P.A."/>
            <person name="Situ M."/>
            <person name="Sohnen P.C."/>
            <person name="Stockinger A.N."/>
            <person name="Thompson P.K."/>
            <person name="Torchio N.M."/>
            <person name="Toner C.L."/>
            <person name="Ulbrich M.C."/>
            <person name="Vohra N.I."/>
            <person name="Zakir A."/>
            <person name="Adkins N.L."/>
            <person name="Brown B.R."/>
            <person name="Churilla B.M."/>
            <person name="Kramer Z.J."/>
            <person name="Lapin J.S."/>
            <person name="Montgomery M.T."/>
            <person name="Prout A.K."/>
            <person name="Grubb S.R."/>
            <person name="Warner M.H."/>
            <person name="Bowman C.A."/>
            <person name="Russell D.A."/>
            <person name="Hatfull G.F."/>
        </authorList>
    </citation>
    <scope>NUCLEOTIDE SEQUENCE [LARGE SCALE GENOMIC DNA]</scope>
</reference>
<accession>A0A0F6YQ87</accession>
<evidence type="ECO:0008006" key="4">
    <source>
        <dbReference type="Google" id="ProtNLM"/>
    </source>
</evidence>
<sequence length="273" mass="29599">MASTSLVGKTTSIAPSQLNLFHLNPRKGDVSAIASSLRRHTQYKPITANVGTHTGRPNEVLAGNHTLLAFRDLAETEPGEKAWQKILVHWVDVDDDLAKRIVVADNQTSQLGGFDIGELVGLIEGFGEDIAGLGFTEADISDLNALYEEENPITVVDPFGSGGDDEPERKPFLDPETGLMNVKDIATNSTEYADQTSRMVIMSLAVPHFVWAQEQMTRLRSERGVETNSELLLDLLAEATGETPPHVEASEEEGGAVETDDDGFEALPEDDGE</sequence>
<evidence type="ECO:0000313" key="2">
    <source>
        <dbReference type="EMBL" id="AKF14570.1"/>
    </source>
</evidence>
<organism evidence="2 3">
    <name type="scientific">Mycobacterium phage Baee</name>
    <dbReference type="NCBI Taxonomy" id="1647306"/>
    <lineage>
        <taxon>Viruses</taxon>
        <taxon>Duplodnaviria</taxon>
        <taxon>Heunggongvirae</taxon>
        <taxon>Uroviricota</taxon>
        <taxon>Caudoviricetes</taxon>
        <taxon>Bclasvirinae</taxon>
        <taxon>Acadianvirus</taxon>
        <taxon>Acadianvirus baee</taxon>
    </lineage>
</organism>
<evidence type="ECO:0000313" key="3">
    <source>
        <dbReference type="Proteomes" id="UP000204054"/>
    </source>
</evidence>
<proteinExistence type="predicted"/>
<dbReference type="Proteomes" id="UP000204054">
    <property type="component" value="Segment"/>
</dbReference>
<dbReference type="RefSeq" id="YP_009193456.1">
    <property type="nucleotide sequence ID" value="NC_028742.1"/>
</dbReference>
<protein>
    <recommendedName>
        <fullName evidence="4">ParB-like nuclease domain protein</fullName>
    </recommendedName>
</protein>
<feature type="region of interest" description="Disordered" evidence="1">
    <location>
        <begin position="238"/>
        <end position="273"/>
    </location>
</feature>
<dbReference type="SUPFAM" id="SSF110849">
    <property type="entry name" value="ParB/Sulfiredoxin"/>
    <property type="match status" value="1"/>
</dbReference>
<name>A0A0F6YQ87_9CAUD</name>
<dbReference type="EMBL" id="KR080199">
    <property type="protein sequence ID" value="AKF14570.1"/>
    <property type="molecule type" value="Genomic_DNA"/>
</dbReference>
<keyword evidence="3" id="KW-1185">Reference proteome</keyword>